<proteinExistence type="inferred from homology"/>
<dbReference type="Proteomes" id="UP000248557">
    <property type="component" value="Unassembled WGS sequence"/>
</dbReference>
<name>A0A328Q8J6_9EURY</name>
<comment type="pathway">
    <text evidence="2">Amino-acid biosynthesis; L-tryptophan biosynthesis; L-tryptophan from chorismate: step 4/5.</text>
</comment>
<evidence type="ECO:0000256" key="3">
    <source>
        <dbReference type="ARBA" id="ARBA00008737"/>
    </source>
</evidence>
<dbReference type="Pfam" id="PF00218">
    <property type="entry name" value="IGPS"/>
    <property type="match status" value="1"/>
</dbReference>
<evidence type="ECO:0000313" key="13">
    <source>
        <dbReference type="Proteomes" id="UP000248557"/>
    </source>
</evidence>
<dbReference type="GeneID" id="3855005"/>
<evidence type="ECO:0000259" key="11">
    <source>
        <dbReference type="Pfam" id="PF00218"/>
    </source>
</evidence>
<dbReference type="PROSITE" id="PS00614">
    <property type="entry name" value="IGPS"/>
    <property type="match status" value="1"/>
</dbReference>
<evidence type="ECO:0000256" key="2">
    <source>
        <dbReference type="ARBA" id="ARBA00004696"/>
    </source>
</evidence>
<dbReference type="InterPro" id="IPR001468">
    <property type="entry name" value="Indole-3-GlycerolPSynthase_CS"/>
</dbReference>
<dbReference type="InterPro" id="IPR011060">
    <property type="entry name" value="RibuloseP-bd_barrel"/>
</dbReference>
<keyword evidence="10" id="KW-0456">Lyase</keyword>
<feature type="domain" description="Indole-3-glycerol phosphate synthase" evidence="11">
    <location>
        <begin position="5"/>
        <end position="252"/>
    </location>
</feature>
<comment type="similarity">
    <text evidence="3">Belongs to the TrpC family.</text>
</comment>
<dbReference type="PANTHER" id="PTHR22854">
    <property type="entry name" value="TRYPTOPHAN BIOSYNTHESIS PROTEIN"/>
    <property type="match status" value="1"/>
</dbReference>
<dbReference type="AlphaFoldDB" id="A0A328Q8J6"/>
<comment type="caution">
    <text evidence="12">The sequence shown here is derived from an EMBL/GenBank/DDBJ whole genome shotgun (WGS) entry which is preliminary data.</text>
</comment>
<dbReference type="OMA" id="RGPHDLI"/>
<dbReference type="GO" id="GO:0004425">
    <property type="term" value="F:indole-3-glycerol-phosphate synthase activity"/>
    <property type="evidence" value="ECO:0007669"/>
    <property type="project" value="UniProtKB-EC"/>
</dbReference>
<dbReference type="RefSeq" id="WP_011406654.1">
    <property type="nucleotide sequence ID" value="NZ_CATZNA010000092.1"/>
</dbReference>
<dbReference type="GO" id="GO:0000162">
    <property type="term" value="P:L-tryptophan biosynthetic process"/>
    <property type="evidence" value="ECO:0007669"/>
    <property type="project" value="UniProtKB-UniPathway"/>
</dbReference>
<organism evidence="12 13">
    <name type="scientific">Methanosphaera stadtmanae</name>
    <dbReference type="NCBI Taxonomy" id="2317"/>
    <lineage>
        <taxon>Archaea</taxon>
        <taxon>Methanobacteriati</taxon>
        <taxon>Methanobacteriota</taxon>
        <taxon>Methanomada group</taxon>
        <taxon>Methanobacteria</taxon>
        <taxon>Methanobacteriales</taxon>
        <taxon>Methanobacteriaceae</taxon>
        <taxon>Methanosphaera</taxon>
    </lineage>
</organism>
<evidence type="ECO:0000256" key="4">
    <source>
        <dbReference type="ARBA" id="ARBA00012362"/>
    </source>
</evidence>
<evidence type="ECO:0000256" key="9">
    <source>
        <dbReference type="ARBA" id="ARBA00023141"/>
    </source>
</evidence>
<evidence type="ECO:0000256" key="6">
    <source>
        <dbReference type="ARBA" id="ARBA00022605"/>
    </source>
</evidence>
<dbReference type="EMBL" id="NGJK01000068">
    <property type="protein sequence ID" value="RAP02848.1"/>
    <property type="molecule type" value="Genomic_DNA"/>
</dbReference>
<reference evidence="12 13" key="1">
    <citation type="submission" date="2017-05" db="EMBL/GenBank/DDBJ databases">
        <title>Host range expansion of the Methanosphaera genus to humans and monogastric animals involves recent and extensive reduction in genome content.</title>
        <authorList>
            <person name="Hoedt E.C."/>
            <person name="Volmer J.G."/>
            <person name="Parks D.H."/>
            <person name="Rosewarne C.P."/>
            <person name="Denman S.E."/>
            <person name="Mcsweeney C.S."/>
            <person name="O Cuiv P."/>
            <person name="Hugenholtz P."/>
            <person name="Tyson G.W."/>
            <person name="Morrison M."/>
        </authorList>
    </citation>
    <scope>NUCLEOTIDE SEQUENCE [LARGE SCALE GENOMIC DNA]</scope>
    <source>
        <strain evidence="12 13">PA5</strain>
    </source>
</reference>
<accession>A0A328Q8J6</accession>
<protein>
    <recommendedName>
        <fullName evidence="5">Indole-3-glycerol phosphate synthase</fullName>
        <ecNumber evidence="4">4.1.1.48</ecNumber>
    </recommendedName>
</protein>
<keyword evidence="8" id="KW-0822">Tryptophan biosynthesis</keyword>
<evidence type="ECO:0000256" key="5">
    <source>
        <dbReference type="ARBA" id="ARBA00018080"/>
    </source>
</evidence>
<dbReference type="PANTHER" id="PTHR22854:SF2">
    <property type="entry name" value="INDOLE-3-GLYCEROL-PHOSPHATE SYNTHASE"/>
    <property type="match status" value="1"/>
</dbReference>
<keyword evidence="7" id="KW-0210">Decarboxylase</keyword>
<dbReference type="InterPro" id="IPR045186">
    <property type="entry name" value="Indole-3-glycerol_P_synth"/>
</dbReference>
<dbReference type="InterPro" id="IPR013785">
    <property type="entry name" value="Aldolase_TIM"/>
</dbReference>
<dbReference type="CDD" id="cd00331">
    <property type="entry name" value="IGPS"/>
    <property type="match status" value="1"/>
</dbReference>
<evidence type="ECO:0000256" key="1">
    <source>
        <dbReference type="ARBA" id="ARBA00001633"/>
    </source>
</evidence>
<dbReference type="Gene3D" id="3.20.20.70">
    <property type="entry name" value="Aldolase class I"/>
    <property type="match status" value="1"/>
</dbReference>
<sequence>MNVIDRIIENKKVTLTQTKKQKPLEKLKEEAIDIVSTKTKLFRFQEKLKNKTTQLIAEYKPASPSKGNISTLKAEDVIPIYDKNNVDMMSILTEETYFKSNLKNFNIANNLTNKPLLRKDFIIDEYMIYEAAVNNASGILLISGICPNIEEYLNISRNLGLDAVVECHTLEDIESVVDYNPEIIGINNRNLDDFTINLKTTKELKKYVPNYLISESGVKTIEDAKKLKEYGADGILIGTSILQNNTEKEIEKFIENLINVLKK</sequence>
<dbReference type="UniPathway" id="UPA00035">
    <property type="reaction ID" value="UER00043"/>
</dbReference>
<dbReference type="InterPro" id="IPR013798">
    <property type="entry name" value="Indole-3-glycerol_P_synth_dom"/>
</dbReference>
<gene>
    <name evidence="12" type="ORF">CA615_05320</name>
</gene>
<evidence type="ECO:0000256" key="10">
    <source>
        <dbReference type="ARBA" id="ARBA00023239"/>
    </source>
</evidence>
<dbReference type="SUPFAM" id="SSF51366">
    <property type="entry name" value="Ribulose-phoshate binding barrel"/>
    <property type="match status" value="1"/>
</dbReference>
<evidence type="ECO:0000256" key="7">
    <source>
        <dbReference type="ARBA" id="ARBA00022793"/>
    </source>
</evidence>
<keyword evidence="9" id="KW-0057">Aromatic amino acid biosynthesis</keyword>
<keyword evidence="6" id="KW-0028">Amino-acid biosynthesis</keyword>
<comment type="catalytic activity">
    <reaction evidence="1">
        <text>1-(2-carboxyphenylamino)-1-deoxy-D-ribulose 5-phosphate + H(+) = (1S,2R)-1-C-(indol-3-yl)glycerol 3-phosphate + CO2 + H2O</text>
        <dbReference type="Rhea" id="RHEA:23476"/>
        <dbReference type="ChEBI" id="CHEBI:15377"/>
        <dbReference type="ChEBI" id="CHEBI:15378"/>
        <dbReference type="ChEBI" id="CHEBI:16526"/>
        <dbReference type="ChEBI" id="CHEBI:58613"/>
        <dbReference type="ChEBI" id="CHEBI:58866"/>
        <dbReference type="EC" id="4.1.1.48"/>
    </reaction>
</comment>
<dbReference type="EC" id="4.1.1.48" evidence="4"/>
<evidence type="ECO:0000313" key="12">
    <source>
        <dbReference type="EMBL" id="RAP02848.1"/>
    </source>
</evidence>
<dbReference type="GO" id="GO:0004640">
    <property type="term" value="F:phosphoribosylanthranilate isomerase activity"/>
    <property type="evidence" value="ECO:0007669"/>
    <property type="project" value="TreeGrafter"/>
</dbReference>
<evidence type="ECO:0000256" key="8">
    <source>
        <dbReference type="ARBA" id="ARBA00022822"/>
    </source>
</evidence>